<accession>A0ABW7XUV3</accession>
<feature type="domain" description="FtsK" evidence="12">
    <location>
        <begin position="813"/>
        <end position="1002"/>
    </location>
</feature>
<evidence type="ECO:0000256" key="3">
    <source>
        <dbReference type="ARBA" id="ARBA00022692"/>
    </source>
</evidence>
<dbReference type="RefSeq" id="WP_398654866.1">
    <property type="nucleotide sequence ID" value="NZ_JBITDC010000002.1"/>
</dbReference>
<name>A0ABW7XUV3_STRCE</name>
<feature type="region of interest" description="Disordered" evidence="10">
    <location>
        <begin position="1"/>
        <end position="28"/>
    </location>
</feature>
<evidence type="ECO:0000256" key="9">
    <source>
        <dbReference type="PROSITE-ProRule" id="PRU00289"/>
    </source>
</evidence>
<dbReference type="PROSITE" id="PS50901">
    <property type="entry name" value="FTSK"/>
    <property type="match status" value="2"/>
</dbReference>
<gene>
    <name evidence="13" type="primary">eccCa</name>
    <name evidence="13" type="ORF">ACIA8P_04270</name>
</gene>
<comment type="subcellular location">
    <subcellularLocation>
        <location evidence="1">Cell membrane</location>
        <topology evidence="1">Multi-pass membrane protein</topology>
    </subcellularLocation>
</comment>
<dbReference type="Pfam" id="PF01580">
    <property type="entry name" value="FtsK_SpoIIIE"/>
    <property type="match status" value="2"/>
</dbReference>
<evidence type="ECO:0000256" key="11">
    <source>
        <dbReference type="SAM" id="Phobius"/>
    </source>
</evidence>
<keyword evidence="7 11" id="KW-1133">Transmembrane helix</keyword>
<dbReference type="PANTHER" id="PTHR22683:SF1">
    <property type="entry name" value="TYPE VII SECRETION SYSTEM PROTEIN ESSC"/>
    <property type="match status" value="1"/>
</dbReference>
<keyword evidence="8 11" id="KW-0472">Membrane</keyword>
<evidence type="ECO:0000256" key="1">
    <source>
        <dbReference type="ARBA" id="ARBA00004651"/>
    </source>
</evidence>
<feature type="binding site" evidence="9">
    <location>
        <begin position="831"/>
        <end position="838"/>
    </location>
    <ligand>
        <name>ATP</name>
        <dbReference type="ChEBI" id="CHEBI:30616"/>
    </ligand>
</feature>
<evidence type="ECO:0000256" key="7">
    <source>
        <dbReference type="ARBA" id="ARBA00022989"/>
    </source>
</evidence>
<feature type="domain" description="FtsK" evidence="12">
    <location>
        <begin position="457"/>
        <end position="656"/>
    </location>
</feature>
<keyword evidence="5 9" id="KW-0547">Nucleotide-binding</keyword>
<dbReference type="InterPro" id="IPR050206">
    <property type="entry name" value="FtsK/SpoIIIE/SftA"/>
</dbReference>
<evidence type="ECO:0000256" key="2">
    <source>
        <dbReference type="ARBA" id="ARBA00022475"/>
    </source>
</evidence>
<reference evidence="13 14" key="1">
    <citation type="submission" date="2024-10" db="EMBL/GenBank/DDBJ databases">
        <title>The Natural Products Discovery Center: Release of the First 8490 Sequenced Strains for Exploring Actinobacteria Biosynthetic Diversity.</title>
        <authorList>
            <person name="Kalkreuter E."/>
            <person name="Kautsar S.A."/>
            <person name="Yang D."/>
            <person name="Bader C.D."/>
            <person name="Teijaro C.N."/>
            <person name="Fluegel L."/>
            <person name="Davis C.M."/>
            <person name="Simpson J.R."/>
            <person name="Lauterbach L."/>
            <person name="Steele A.D."/>
            <person name="Gui C."/>
            <person name="Meng S."/>
            <person name="Li G."/>
            <person name="Viehrig K."/>
            <person name="Ye F."/>
            <person name="Su P."/>
            <person name="Kiefer A.F."/>
            <person name="Nichols A."/>
            <person name="Cepeda A.J."/>
            <person name="Yan W."/>
            <person name="Fan B."/>
            <person name="Jiang Y."/>
            <person name="Adhikari A."/>
            <person name="Zheng C.-J."/>
            <person name="Schuster L."/>
            <person name="Cowan T.M."/>
            <person name="Smanski M.J."/>
            <person name="Chevrette M.G."/>
            <person name="De Carvalho L.P.S."/>
            <person name="Shen B."/>
        </authorList>
    </citation>
    <scope>NUCLEOTIDE SEQUENCE [LARGE SCALE GENOMIC DNA]</scope>
    <source>
        <strain evidence="13 14">NPDC051599</strain>
    </source>
</reference>
<keyword evidence="14" id="KW-1185">Reference proteome</keyword>
<evidence type="ECO:0000259" key="12">
    <source>
        <dbReference type="PROSITE" id="PS50901"/>
    </source>
</evidence>
<feature type="region of interest" description="Disordered" evidence="10">
    <location>
        <begin position="1282"/>
        <end position="1320"/>
    </location>
</feature>
<dbReference type="EMBL" id="JBITDC010000002">
    <property type="protein sequence ID" value="MFI5673871.1"/>
    <property type="molecule type" value="Genomic_DNA"/>
</dbReference>
<evidence type="ECO:0000256" key="10">
    <source>
        <dbReference type="SAM" id="MobiDB-lite"/>
    </source>
</evidence>
<feature type="transmembrane region" description="Helical" evidence="11">
    <location>
        <begin position="75"/>
        <end position="92"/>
    </location>
</feature>
<keyword evidence="4" id="KW-0677">Repeat</keyword>
<dbReference type="NCBIfam" id="TIGR03924">
    <property type="entry name" value="T7SS_EccC_a"/>
    <property type="match status" value="1"/>
</dbReference>
<feature type="transmembrane region" description="Helical" evidence="11">
    <location>
        <begin position="44"/>
        <end position="63"/>
    </location>
</feature>
<evidence type="ECO:0000313" key="13">
    <source>
        <dbReference type="EMBL" id="MFI5673871.1"/>
    </source>
</evidence>
<evidence type="ECO:0000256" key="4">
    <source>
        <dbReference type="ARBA" id="ARBA00022737"/>
    </source>
</evidence>
<protein>
    <submittedName>
        <fullName evidence="13">Type VII secretion protein EccCa</fullName>
    </submittedName>
</protein>
<dbReference type="Proteomes" id="UP001612415">
    <property type="component" value="Unassembled WGS sequence"/>
</dbReference>
<evidence type="ECO:0000256" key="5">
    <source>
        <dbReference type="ARBA" id="ARBA00022741"/>
    </source>
</evidence>
<dbReference type="InterPro" id="IPR023837">
    <property type="entry name" value="EccCb-like_Actinobacteria"/>
</dbReference>
<evidence type="ECO:0000313" key="14">
    <source>
        <dbReference type="Proteomes" id="UP001612415"/>
    </source>
</evidence>
<dbReference type="InterPro" id="IPR023836">
    <property type="entry name" value="EccCa-like_Actinobacteria"/>
</dbReference>
<dbReference type="Gene3D" id="3.40.50.300">
    <property type="entry name" value="P-loop containing nucleotide triphosphate hydrolases"/>
    <property type="match status" value="3"/>
</dbReference>
<dbReference type="InterPro" id="IPR027417">
    <property type="entry name" value="P-loop_NTPase"/>
</dbReference>
<sequence length="1320" mass="140029">MSTVQIRRGPRAASPHLPAAEGEVRLEPPPFTPKATGDAVGGTLIHLGALLATVALLLVVVAAPGTGGRSGWRTGVIVLLAVSVTVTLLGQLRRPARERRALLEADRYDYLRYLHEVDRQLMRDTARQRGHTLWAHPAPDALWAVAMTGRLWERSPSDDDFAQIRVGIGPLSRNSSLIPPEIPSLEPLDEVSTQALRELIERHAVLPDLPVVLALRGFARVIAEGDREAVRGLARAAVAQLCTTHSPHDLRISVCTSSATAPHWEWVKWLPHAQHPTGRDALGPLRLMSHGLDELEKLLAEELRYRPPFIKSQGGRDFTHHVIVLDDGRVPPDALLADQALHGVTLIDLGGAALPPVDDEYVLRMHVAEDRLRLSTSYHFVNAARPDRLSIREAEALARQLAPLRPDRPGWDAIDRTPSLGALLGVADPYRIDVAGLRRGRGARARLRVPLGVDTDGLPVSVDLKESAAGGGGPHGLMVGATGSGKTELLRTLLLGLALTHTPQDLTFVLVDFREHSTFAGLKELPHVAGLATSVADSADGAERLVEGLRGELLRRQEMLQRAKVANQDAYQRARALGAPLEPLPALLLVIDEFSELVRVYPDVIDVLVAIGRVGRSVGVHMLLASQRLDEGRLRGLDTYLSYRIALRTFSAQESRAVVAVPDAYELPPFPGHGLLKVGTDRPVPFRAAYVSGGVNAAAPAAAPRPTSARDVSLFVGDPVLPETAEEEPPTVPDEPAVVESFLDVAVRQVAATRPEPVRPVLLPPLTDPKALGDLLPPLQVTSGAGLTAVGSTLRGQLCAVLGEEDRPHEQCQVPYRMRLSGAGSNAALVGAPGSGLTALLHNLVLSLSLLHTPDQVTFHCLDTEGGLGVLAGLPHVGTVASAHDSDLLPRIVTELTALLAARQDAFLEAGIGSVEDYRRLPDVGEGAHTGADVFLVVHGWGVLLAQWPAVAQSVVRIAARGPAFGVHVVVTARAWSEIGPELRHLLGSRAELRLGDPRNSEVDRRRAGRLTADVPGHGLTGDGTCFLTALPQSGAHADTEPGLRATEDLVTAAAAAWHGAVARPVQPLPRRITERDLPPPGAGARLPVGLDCETLVPVMVDFASAPHLVVVGETGCGKSNLLRLIASGLSERIPPGQAEIVCVAPHGFGLPPSDEATCPVITLTPGTAAARLRVLADRPGQDDAGRAGPTRTYLIVDDYDTLRSDAPLMASLRDLLEDAPDGRVHLVAALGPLGAVAGAEDPVLRAAARTDSPGLLMSGDPVAGPLFGGVRPRRLPVGRGLLVSPADPAPRTVQTAYVTPRTPTPGPRPSAPDSEEKAT</sequence>
<dbReference type="SMART" id="SM00382">
    <property type="entry name" value="AAA"/>
    <property type="match status" value="3"/>
</dbReference>
<keyword evidence="2" id="KW-1003">Cell membrane</keyword>
<dbReference type="InterPro" id="IPR003593">
    <property type="entry name" value="AAA+_ATPase"/>
</dbReference>
<feature type="binding site" evidence="9">
    <location>
        <begin position="480"/>
        <end position="487"/>
    </location>
    <ligand>
        <name>ATP</name>
        <dbReference type="ChEBI" id="CHEBI:30616"/>
    </ligand>
</feature>
<dbReference type="PANTHER" id="PTHR22683">
    <property type="entry name" value="SPORULATION PROTEIN RELATED"/>
    <property type="match status" value="1"/>
</dbReference>
<keyword evidence="6 9" id="KW-0067">ATP-binding</keyword>
<organism evidence="13 14">
    <name type="scientific">Streptomyces cellulosae</name>
    <dbReference type="NCBI Taxonomy" id="1968"/>
    <lineage>
        <taxon>Bacteria</taxon>
        <taxon>Bacillati</taxon>
        <taxon>Actinomycetota</taxon>
        <taxon>Actinomycetes</taxon>
        <taxon>Kitasatosporales</taxon>
        <taxon>Streptomycetaceae</taxon>
        <taxon>Streptomyces</taxon>
    </lineage>
</organism>
<dbReference type="NCBIfam" id="TIGR03925">
    <property type="entry name" value="T7SS_EccC_b"/>
    <property type="match status" value="1"/>
</dbReference>
<keyword evidence="3 11" id="KW-0812">Transmembrane</keyword>
<evidence type="ECO:0000256" key="6">
    <source>
        <dbReference type="ARBA" id="ARBA00022840"/>
    </source>
</evidence>
<dbReference type="InterPro" id="IPR002543">
    <property type="entry name" value="FtsK_dom"/>
</dbReference>
<evidence type="ECO:0000256" key="8">
    <source>
        <dbReference type="ARBA" id="ARBA00023136"/>
    </source>
</evidence>
<proteinExistence type="predicted"/>
<dbReference type="SUPFAM" id="SSF52540">
    <property type="entry name" value="P-loop containing nucleoside triphosphate hydrolases"/>
    <property type="match status" value="3"/>
</dbReference>
<comment type="caution">
    <text evidence="13">The sequence shown here is derived from an EMBL/GenBank/DDBJ whole genome shotgun (WGS) entry which is preliminary data.</text>
</comment>